<keyword evidence="6 9" id="KW-0460">Magnesium</keyword>
<evidence type="ECO:0000256" key="10">
    <source>
        <dbReference type="PROSITE-ProRule" id="PRU01198"/>
    </source>
</evidence>
<keyword evidence="9" id="KW-0521">NADP</keyword>
<feature type="binding site" evidence="9">
    <location>
        <position position="76"/>
    </location>
    <ligand>
        <name>NADP(+)</name>
        <dbReference type="ChEBI" id="CHEBI:58349"/>
    </ligand>
</feature>
<dbReference type="InterPro" id="IPR008927">
    <property type="entry name" value="6-PGluconate_DH-like_C_sf"/>
</dbReference>
<accession>A0ABV2TUS5</accession>
<dbReference type="NCBIfam" id="NF003557">
    <property type="entry name" value="PRK05225.1"/>
    <property type="match status" value="1"/>
</dbReference>
<protein>
    <recommendedName>
        <fullName evidence="9">Ketol-acid reductoisomerase (NADP(+))</fullName>
        <shortName evidence="9">KARI</shortName>
        <ecNumber evidence="9">1.1.1.86</ecNumber>
    </recommendedName>
    <alternativeName>
        <fullName evidence="9">Acetohydroxy-acid isomeroreductase</fullName>
        <shortName evidence="9">AHIR</shortName>
    </alternativeName>
    <alternativeName>
        <fullName evidence="9">Alpha-keto-beta-hydroxylacyl reductoisomerase</fullName>
    </alternativeName>
</protein>
<feature type="binding site" evidence="9 10">
    <location>
        <position position="217"/>
    </location>
    <ligand>
        <name>Mg(2+)</name>
        <dbReference type="ChEBI" id="CHEBI:18420"/>
        <label>1</label>
    </ligand>
</feature>
<dbReference type="InterPro" id="IPR013023">
    <property type="entry name" value="KARI"/>
</dbReference>
<dbReference type="Gene3D" id="3.40.50.720">
    <property type="entry name" value="NAD(P)-binding Rossmann-like Domain"/>
    <property type="match status" value="1"/>
</dbReference>
<comment type="function">
    <text evidence="9">Involved in the biosynthesis of branched-chain amino acids (BCAA). Catalyzes an alkyl-migration followed by a ketol-acid reduction of (S)-2-acetolactate (S2AL) to yield (R)-2,3-dihydroxy-isovalerate. In the isomerase reaction, S2AL is rearranged via a Mg-dependent methyl migration to produce 3-hydroxy-3-methyl-2-ketobutyrate (HMKB). In the reductase reaction, this 2-ketoacid undergoes a metal-dependent reduction by NADPH to yield (R)-2,3-dihydroxy-isovalerate.</text>
</comment>
<name>A0ABV2TUS5_9FLAO</name>
<keyword evidence="8 9" id="KW-0100">Branched-chain amino acid biosynthesis</keyword>
<comment type="caution">
    <text evidence="13">The sequence shown here is derived from an EMBL/GenBank/DDBJ whole genome shotgun (WGS) entry which is preliminary data.</text>
</comment>
<evidence type="ECO:0000259" key="12">
    <source>
        <dbReference type="PROSITE" id="PS51851"/>
    </source>
</evidence>
<feature type="binding site" evidence="9 10">
    <location>
        <position position="389"/>
    </location>
    <ligand>
        <name>Mg(2+)</name>
        <dbReference type="ChEBI" id="CHEBI:18420"/>
        <label>2</label>
    </ligand>
</feature>
<evidence type="ECO:0000313" key="14">
    <source>
        <dbReference type="Proteomes" id="UP001549773"/>
    </source>
</evidence>
<comment type="catalytic activity">
    <reaction evidence="9">
        <text>(2R,3R)-2,3-dihydroxy-3-methylpentanoate + NADP(+) = (S)-2-ethyl-2-hydroxy-3-oxobutanoate + NADPH + H(+)</text>
        <dbReference type="Rhea" id="RHEA:13493"/>
        <dbReference type="ChEBI" id="CHEBI:15378"/>
        <dbReference type="ChEBI" id="CHEBI:49256"/>
        <dbReference type="ChEBI" id="CHEBI:49258"/>
        <dbReference type="ChEBI" id="CHEBI:57783"/>
        <dbReference type="ChEBI" id="CHEBI:58349"/>
        <dbReference type="EC" id="1.1.1.86"/>
    </reaction>
</comment>
<keyword evidence="4 9" id="KW-0028">Amino-acid biosynthesis</keyword>
<comment type="pathway">
    <text evidence="1 9">Amino-acid biosynthesis; L-valine biosynthesis; L-valine from pyruvate: step 2/4.</text>
</comment>
<feature type="binding site" evidence="9">
    <location>
        <begin position="108"/>
        <end position="110"/>
    </location>
    <ligand>
        <name>NADP(+)</name>
        <dbReference type="ChEBI" id="CHEBI:58349"/>
    </ligand>
</feature>
<evidence type="ECO:0000256" key="1">
    <source>
        <dbReference type="ARBA" id="ARBA00004864"/>
    </source>
</evidence>
<comment type="pathway">
    <text evidence="2 9">Amino-acid biosynthesis; L-isoleucine biosynthesis; L-isoleucine from 2-oxobutanoate: step 2/4.</text>
</comment>
<dbReference type="InterPro" id="IPR013116">
    <property type="entry name" value="KARI_N"/>
</dbReference>
<feature type="active site" evidence="9">
    <location>
        <position position="132"/>
    </location>
</feature>
<evidence type="ECO:0000256" key="8">
    <source>
        <dbReference type="ARBA" id="ARBA00023304"/>
    </source>
</evidence>
<feature type="domain" description="KARI C-terminal knotted" evidence="12">
    <location>
        <begin position="209"/>
        <end position="353"/>
    </location>
</feature>
<dbReference type="PROSITE" id="PS51851">
    <property type="entry name" value="KARI_C"/>
    <property type="match status" value="2"/>
</dbReference>
<feature type="binding site" evidence="9 10">
    <location>
        <position position="217"/>
    </location>
    <ligand>
        <name>Mg(2+)</name>
        <dbReference type="ChEBI" id="CHEBI:18420"/>
        <label>2</label>
    </ligand>
</feature>
<evidence type="ECO:0000256" key="4">
    <source>
        <dbReference type="ARBA" id="ARBA00022605"/>
    </source>
</evidence>
<evidence type="ECO:0000256" key="5">
    <source>
        <dbReference type="ARBA" id="ARBA00022723"/>
    </source>
</evidence>
<dbReference type="GO" id="GO:0004455">
    <property type="term" value="F:ketol-acid reductoisomerase activity"/>
    <property type="evidence" value="ECO:0007669"/>
    <property type="project" value="UniProtKB-EC"/>
</dbReference>
<dbReference type="InterPro" id="IPR013328">
    <property type="entry name" value="6PGD_dom2"/>
</dbReference>
<feature type="binding site" evidence="9">
    <location>
        <position position="68"/>
    </location>
    <ligand>
        <name>NADP(+)</name>
        <dbReference type="ChEBI" id="CHEBI:58349"/>
    </ligand>
</feature>
<dbReference type="Gene3D" id="1.10.1040.10">
    <property type="entry name" value="N-(1-d-carboxylethyl)-l-norvaline Dehydrogenase, domain 2"/>
    <property type="match status" value="1"/>
</dbReference>
<dbReference type="Proteomes" id="UP001549773">
    <property type="component" value="Unassembled WGS sequence"/>
</dbReference>
<dbReference type="EMBL" id="JBEWYP010000003">
    <property type="protein sequence ID" value="MET7029029.1"/>
    <property type="molecule type" value="Genomic_DNA"/>
</dbReference>
<evidence type="ECO:0000256" key="9">
    <source>
        <dbReference type="HAMAP-Rule" id="MF_00435"/>
    </source>
</evidence>
<evidence type="ECO:0000256" key="2">
    <source>
        <dbReference type="ARBA" id="ARBA00004885"/>
    </source>
</evidence>
<feature type="domain" description="KARI N-terminal Rossmann" evidence="11">
    <location>
        <begin position="15"/>
        <end position="208"/>
    </location>
</feature>
<gene>
    <name evidence="9 13" type="primary">ilvC</name>
    <name evidence="13" type="ORF">ABXZ32_06470</name>
</gene>
<feature type="binding site" evidence="9">
    <location>
        <position position="78"/>
    </location>
    <ligand>
        <name>NADP(+)</name>
        <dbReference type="ChEBI" id="CHEBI:58349"/>
    </ligand>
</feature>
<feature type="binding site" evidence="9">
    <location>
        <position position="158"/>
    </location>
    <ligand>
        <name>NADP(+)</name>
        <dbReference type="ChEBI" id="CHEBI:58349"/>
    </ligand>
</feature>
<dbReference type="RefSeq" id="WP_354617855.1">
    <property type="nucleotide sequence ID" value="NZ_JBEWYP010000003.1"/>
</dbReference>
<evidence type="ECO:0000313" key="13">
    <source>
        <dbReference type="EMBL" id="MET7029029.1"/>
    </source>
</evidence>
<evidence type="ECO:0000256" key="3">
    <source>
        <dbReference type="ARBA" id="ARBA00010318"/>
    </source>
</evidence>
<evidence type="ECO:0000259" key="11">
    <source>
        <dbReference type="PROSITE" id="PS51850"/>
    </source>
</evidence>
<dbReference type="NCBIfam" id="TIGR00465">
    <property type="entry name" value="ilvC"/>
    <property type="match status" value="1"/>
</dbReference>
<feature type="binding site" evidence="9 10">
    <location>
        <position position="414"/>
    </location>
    <ligand>
        <name>substrate</name>
    </ligand>
</feature>
<feature type="domain" description="KARI C-terminal knotted" evidence="12">
    <location>
        <begin position="355"/>
        <end position="487"/>
    </location>
</feature>
<dbReference type="PANTHER" id="PTHR21371:SF1">
    <property type="entry name" value="KETOL-ACID REDUCTOISOMERASE, MITOCHONDRIAL"/>
    <property type="match status" value="1"/>
</dbReference>
<sequence>MANYFNTLSLRDQLTQLGKCRFMQAAEFSDGVSALKGKKIVIVGCGAQGLNQGLNMRDSGMDISYTLRAAAIKEQRQSYKNAKENGFNVGTYEELVPTADVVINLTPDKQHTSVVSAVMPLMKKGATLSYSHGFNIVEEGMQIREDLTVIMVAPKCPGSEVREEYKRGFGVPTLIAVHPNNDPEGKGLAQAKAYAVATGGHKAGVLESSFVAEVKSDLMGEQTILCGLLQTGSILCFDKMVEKGIDKGYASKLIQYGWETVTEGLKYGGITNMMDRLSNPAKIKAFELSEELKEIMRPLFNKHMDDIMSGHFSKTMMEDWANDDKNLHTWRAATGETAFEKTPAGSDKITEQDFYDHGVLMVAMVRAGVELAFEAMTASGIIAESAYYESLHETPLIANTIARKKLFEMNRVISDTAEYGCYLFDHACKPLLKDFMAKIDTDVIGKNYGEGKGNGVDNAKLIAVNKALRNHPVEVVGNRLRASMTAMKRIV</sequence>
<evidence type="ECO:0000256" key="7">
    <source>
        <dbReference type="ARBA" id="ARBA00023002"/>
    </source>
</evidence>
<organism evidence="13 14">
    <name type="scientific">Sediminicola luteus</name>
    <dbReference type="NCBI Taxonomy" id="319238"/>
    <lineage>
        <taxon>Bacteria</taxon>
        <taxon>Pseudomonadati</taxon>
        <taxon>Bacteroidota</taxon>
        <taxon>Flavobacteriia</taxon>
        <taxon>Flavobacteriales</taxon>
        <taxon>Flavobacteriaceae</taxon>
        <taxon>Sediminicola</taxon>
    </lineage>
</organism>
<dbReference type="EC" id="1.1.1.86" evidence="9"/>
<comment type="caution">
    <text evidence="10">Lacks conserved residue(s) required for the propagation of feature annotation.</text>
</comment>
<feature type="binding site" evidence="9 10">
    <location>
        <position position="221"/>
    </location>
    <ligand>
        <name>Mg(2+)</name>
        <dbReference type="ChEBI" id="CHEBI:18420"/>
        <label>1</label>
    </ligand>
</feature>
<dbReference type="SUPFAM" id="SSF51735">
    <property type="entry name" value="NAD(P)-binding Rossmann-fold domains"/>
    <property type="match status" value="1"/>
</dbReference>
<feature type="binding site" evidence="9">
    <location>
        <begin position="45"/>
        <end position="48"/>
    </location>
    <ligand>
        <name>NADP(+)</name>
        <dbReference type="ChEBI" id="CHEBI:58349"/>
    </ligand>
</feature>
<keyword evidence="5 9" id="KW-0479">Metal-binding</keyword>
<comment type="catalytic activity">
    <reaction evidence="9">
        <text>(2R)-2,3-dihydroxy-3-methylbutanoate + NADP(+) = (2S)-2-acetolactate + NADPH + H(+)</text>
        <dbReference type="Rhea" id="RHEA:22068"/>
        <dbReference type="ChEBI" id="CHEBI:15378"/>
        <dbReference type="ChEBI" id="CHEBI:49072"/>
        <dbReference type="ChEBI" id="CHEBI:57783"/>
        <dbReference type="ChEBI" id="CHEBI:58349"/>
        <dbReference type="ChEBI" id="CHEBI:58476"/>
        <dbReference type="EC" id="1.1.1.86"/>
    </reaction>
</comment>
<dbReference type="PROSITE" id="PS51850">
    <property type="entry name" value="KARI_N"/>
    <property type="match status" value="1"/>
</dbReference>
<dbReference type="InterPro" id="IPR036291">
    <property type="entry name" value="NAD(P)-bd_dom_sf"/>
</dbReference>
<dbReference type="HAMAP" id="MF_00435">
    <property type="entry name" value="IlvC"/>
    <property type="match status" value="1"/>
</dbReference>
<proteinExistence type="inferred from homology"/>
<dbReference type="PANTHER" id="PTHR21371">
    <property type="entry name" value="KETOL-ACID REDUCTOISOMERASE, MITOCHONDRIAL"/>
    <property type="match status" value="1"/>
</dbReference>
<dbReference type="InterPro" id="IPR000506">
    <property type="entry name" value="KARI_C"/>
</dbReference>
<comment type="cofactor">
    <cofactor evidence="9">
        <name>Mg(2+)</name>
        <dbReference type="ChEBI" id="CHEBI:18420"/>
    </cofactor>
    <text evidence="9">Binds 2 magnesium ions per subunit.</text>
</comment>
<keyword evidence="14" id="KW-1185">Reference proteome</keyword>
<dbReference type="Pfam" id="PF07991">
    <property type="entry name" value="KARI_N"/>
    <property type="match status" value="1"/>
</dbReference>
<comment type="similarity">
    <text evidence="3 9 10">Belongs to the ketol-acid reductoisomerase family.</text>
</comment>
<evidence type="ECO:0000256" key="6">
    <source>
        <dbReference type="ARBA" id="ARBA00022842"/>
    </source>
</evidence>
<dbReference type="SUPFAM" id="SSF48179">
    <property type="entry name" value="6-phosphogluconate dehydrogenase C-terminal domain-like"/>
    <property type="match status" value="2"/>
</dbReference>
<keyword evidence="7 9" id="KW-0560">Oxidoreductase</keyword>
<dbReference type="Pfam" id="PF01450">
    <property type="entry name" value="KARI_C"/>
    <property type="match status" value="2"/>
</dbReference>
<reference evidence="13 14" key="1">
    <citation type="submission" date="2024-07" db="EMBL/GenBank/DDBJ databases">
        <title>The genome sequence of type strain Sediminicola luteus GDMCC 1.2596T.</title>
        <authorList>
            <person name="Liu Y."/>
        </authorList>
    </citation>
    <scope>NUCLEOTIDE SEQUENCE [LARGE SCALE GENOMIC DNA]</scope>
    <source>
        <strain evidence="13 14">GDMCC 1.2596</strain>
    </source>
</reference>
<feature type="binding site" evidence="9 10">
    <location>
        <position position="393"/>
    </location>
    <ligand>
        <name>Mg(2+)</name>
        <dbReference type="ChEBI" id="CHEBI:18420"/>
        <label>2</label>
    </ligand>
</feature>
<feature type="binding site" evidence="10">
    <location>
        <position position="278"/>
    </location>
    <ligand>
        <name>substrate</name>
    </ligand>
</feature>